<keyword evidence="4" id="KW-0804">Transcription</keyword>
<evidence type="ECO:0000313" key="8">
    <source>
        <dbReference type="Proteomes" id="UP000243205"/>
    </source>
</evidence>
<dbReference type="RefSeq" id="WP_092079768.1">
    <property type="nucleotide sequence ID" value="NZ_FNAQ01000015.1"/>
</dbReference>
<dbReference type="GO" id="GO:0000160">
    <property type="term" value="P:phosphorelay signal transduction system"/>
    <property type="evidence" value="ECO:0007669"/>
    <property type="project" value="UniProtKB-KW"/>
</dbReference>
<dbReference type="STRING" id="57664.SAMN05661003_11540"/>
<dbReference type="Pfam" id="PF00072">
    <property type="entry name" value="Response_reg"/>
    <property type="match status" value="1"/>
</dbReference>
<dbReference type="InterPro" id="IPR001789">
    <property type="entry name" value="Sig_transdc_resp-reg_receiver"/>
</dbReference>
<evidence type="ECO:0000259" key="6">
    <source>
        <dbReference type="PROSITE" id="PS50110"/>
    </source>
</evidence>
<dbReference type="CDD" id="cd17536">
    <property type="entry name" value="REC_YesN-like"/>
    <property type="match status" value="1"/>
</dbReference>
<protein>
    <submittedName>
        <fullName evidence="7">Response regulator receiver domain-containing protein</fullName>
    </submittedName>
</protein>
<evidence type="ECO:0000256" key="4">
    <source>
        <dbReference type="ARBA" id="ARBA00023163"/>
    </source>
</evidence>
<evidence type="ECO:0000256" key="1">
    <source>
        <dbReference type="ARBA" id="ARBA00022553"/>
    </source>
</evidence>
<keyword evidence="3" id="KW-0805">Transcription regulation</keyword>
<dbReference type="AlphaFoldDB" id="A0A1G7DT11"/>
<dbReference type="OrthoDB" id="9786548at2"/>
<dbReference type="PROSITE" id="PS50110">
    <property type="entry name" value="RESPONSE_REGULATORY"/>
    <property type="match status" value="1"/>
</dbReference>
<dbReference type="InterPro" id="IPR011006">
    <property type="entry name" value="CheY-like_superfamily"/>
</dbReference>
<dbReference type="Gene3D" id="3.40.50.2300">
    <property type="match status" value="1"/>
</dbReference>
<evidence type="ECO:0000256" key="5">
    <source>
        <dbReference type="PROSITE-ProRule" id="PRU00169"/>
    </source>
</evidence>
<dbReference type="Proteomes" id="UP000243205">
    <property type="component" value="Unassembled WGS sequence"/>
</dbReference>
<dbReference type="SUPFAM" id="SSF52172">
    <property type="entry name" value="CheY-like"/>
    <property type="match status" value="1"/>
</dbReference>
<dbReference type="PANTHER" id="PTHR44591:SF3">
    <property type="entry name" value="RESPONSE REGULATORY DOMAIN-CONTAINING PROTEIN"/>
    <property type="match status" value="1"/>
</dbReference>
<dbReference type="SMART" id="SM00448">
    <property type="entry name" value="REC"/>
    <property type="match status" value="1"/>
</dbReference>
<dbReference type="InterPro" id="IPR050595">
    <property type="entry name" value="Bact_response_regulator"/>
</dbReference>
<name>A0A1G7DT11_9BACT</name>
<dbReference type="FunFam" id="3.40.50.2300:FF:000018">
    <property type="entry name" value="DNA-binding transcriptional regulator NtrC"/>
    <property type="match status" value="1"/>
</dbReference>
<dbReference type="EMBL" id="FNAQ01000015">
    <property type="protein sequence ID" value="SDE54562.1"/>
    <property type="molecule type" value="Genomic_DNA"/>
</dbReference>
<organism evidence="7 8">
    <name type="scientific">Desulfuromonas thiophila</name>
    <dbReference type="NCBI Taxonomy" id="57664"/>
    <lineage>
        <taxon>Bacteria</taxon>
        <taxon>Pseudomonadati</taxon>
        <taxon>Thermodesulfobacteriota</taxon>
        <taxon>Desulfuromonadia</taxon>
        <taxon>Desulfuromonadales</taxon>
        <taxon>Desulfuromonadaceae</taxon>
        <taxon>Desulfuromonas</taxon>
    </lineage>
</organism>
<feature type="domain" description="Response regulatory" evidence="6">
    <location>
        <begin position="6"/>
        <end position="120"/>
    </location>
</feature>
<evidence type="ECO:0000256" key="3">
    <source>
        <dbReference type="ARBA" id="ARBA00023015"/>
    </source>
</evidence>
<evidence type="ECO:0000256" key="2">
    <source>
        <dbReference type="ARBA" id="ARBA00023012"/>
    </source>
</evidence>
<keyword evidence="1 5" id="KW-0597">Phosphoprotein</keyword>
<reference evidence="8" key="1">
    <citation type="submission" date="2016-10" db="EMBL/GenBank/DDBJ databases">
        <authorList>
            <person name="Varghese N."/>
            <person name="Submissions S."/>
        </authorList>
    </citation>
    <scope>NUCLEOTIDE SEQUENCE [LARGE SCALE GENOMIC DNA]</scope>
    <source>
        <strain evidence="8">DSM 8987</strain>
    </source>
</reference>
<proteinExistence type="predicted"/>
<dbReference type="PANTHER" id="PTHR44591">
    <property type="entry name" value="STRESS RESPONSE REGULATOR PROTEIN 1"/>
    <property type="match status" value="1"/>
</dbReference>
<feature type="modified residue" description="4-aspartylphosphate" evidence="5">
    <location>
        <position position="55"/>
    </location>
</feature>
<evidence type="ECO:0000313" key="7">
    <source>
        <dbReference type="EMBL" id="SDE54562.1"/>
    </source>
</evidence>
<gene>
    <name evidence="7" type="ORF">SAMN05661003_11540</name>
</gene>
<keyword evidence="8" id="KW-1185">Reference proteome</keyword>
<sequence length="136" mass="14804">MRAGKRVLIVDDEENSRLGLGALLQRDGYQVSYAADAAAALAQLDQAPVDLMLSDIRMPGMNGLSLLEQVRQHYPTVQVILVTAHGDVDLYLQAINLGAFDFVHKPVKVSELKLVLDKLFHAHSSCLLTQCYGGSA</sequence>
<keyword evidence="2" id="KW-0902">Two-component regulatory system</keyword>
<accession>A0A1G7DT11</accession>